<dbReference type="Gene3D" id="3.40.50.300">
    <property type="entry name" value="P-loop containing nucleotide triphosphate hydrolases"/>
    <property type="match status" value="1"/>
</dbReference>
<gene>
    <name evidence="5" type="ORF">QQ91_016460</name>
    <name evidence="6" type="ORF">QQ91_016575</name>
</gene>
<dbReference type="NCBIfam" id="NF038214">
    <property type="entry name" value="IS21_help_AAA"/>
    <property type="match status" value="1"/>
</dbReference>
<comment type="caution">
    <text evidence="5">The sequence shown here is derived from an EMBL/GenBank/DDBJ whole genome shotgun (WGS) entry which is preliminary data.</text>
</comment>
<dbReference type="InterPro" id="IPR047661">
    <property type="entry name" value="IstB"/>
</dbReference>
<protein>
    <submittedName>
        <fullName evidence="5">ATP-binding protein</fullName>
    </submittedName>
</protein>
<dbReference type="InterPro" id="IPR002611">
    <property type="entry name" value="IstB_ATP-bd"/>
</dbReference>
<sequence length="256" mass="29618">MQQTLDQLKTLRLIGLLEAWQEQQGQSTYHDLTFDERFALLVEREYLRRQHQRLQRRLKQAHLSTPATLEAVDFQVARGLKKTQFLEWAQGQWLSQHLNLIFMGPTGVGKTFLACVLADHLCKQGYNVRYFKTAELLSELKFAKVDGSFPKLRKQLAAFDLIILDEWLRDALSPNDAREVLDFLDDRYRRSSCLLATQFPVNQWHPQIQDPTLADAILDRLVHDSLRLTLKGESMRKLTSPLQGQTDLIAEENAMA</sequence>
<evidence type="ECO:0000256" key="1">
    <source>
        <dbReference type="ARBA" id="ARBA00008059"/>
    </source>
</evidence>
<dbReference type="GO" id="GO:0006260">
    <property type="term" value="P:DNA replication"/>
    <property type="evidence" value="ECO:0007669"/>
    <property type="project" value="TreeGrafter"/>
</dbReference>
<dbReference type="InterPro" id="IPR003593">
    <property type="entry name" value="AAA+_ATPase"/>
</dbReference>
<dbReference type="PANTHER" id="PTHR30050">
    <property type="entry name" value="CHROMOSOMAL REPLICATION INITIATOR PROTEIN DNAA"/>
    <property type="match status" value="1"/>
</dbReference>
<dbReference type="PIRSF" id="PIRSF003073">
    <property type="entry name" value="DNAC_TnpB_IstB"/>
    <property type="match status" value="1"/>
</dbReference>
<keyword evidence="3 5" id="KW-0067">ATP-binding</keyword>
<evidence type="ECO:0000256" key="2">
    <source>
        <dbReference type="ARBA" id="ARBA00022741"/>
    </source>
</evidence>
<dbReference type="SUPFAM" id="SSF52540">
    <property type="entry name" value="P-loop containing nucleoside triphosphate hydrolases"/>
    <property type="match status" value="1"/>
</dbReference>
<dbReference type="AlphaFoldDB" id="A0A0C1V8C8"/>
<dbReference type="PANTHER" id="PTHR30050:SF4">
    <property type="entry name" value="ATP-BINDING PROTEIN RV3427C IN INSERTION SEQUENCE-RELATED"/>
    <property type="match status" value="1"/>
</dbReference>
<evidence type="ECO:0000259" key="4">
    <source>
        <dbReference type="SMART" id="SM00382"/>
    </source>
</evidence>
<dbReference type="InterPro" id="IPR027417">
    <property type="entry name" value="P-loop_NTPase"/>
</dbReference>
<reference evidence="5" key="1">
    <citation type="submission" date="2014-11" db="EMBL/GenBank/DDBJ databases">
        <authorList>
            <person name="Malar M.C."/>
            <person name="Sen D."/>
            <person name="Tripathy S."/>
        </authorList>
    </citation>
    <scope>NUCLEOTIDE SEQUENCE</scope>
    <source>
        <strain evidence="5">BDU141951</strain>
    </source>
</reference>
<dbReference type="EMBL" id="JTHE02000003">
    <property type="protein sequence ID" value="NEV68703.1"/>
    <property type="molecule type" value="Genomic_DNA"/>
</dbReference>
<evidence type="ECO:0000313" key="6">
    <source>
        <dbReference type="EMBL" id="NEV68726.1"/>
    </source>
</evidence>
<dbReference type="Pfam" id="PF01695">
    <property type="entry name" value="IstB_IS21"/>
    <property type="match status" value="1"/>
</dbReference>
<dbReference type="EMBL" id="JTHE02000003">
    <property type="protein sequence ID" value="NEV68726.1"/>
    <property type="molecule type" value="Genomic_DNA"/>
</dbReference>
<dbReference type="SMART" id="SM00382">
    <property type="entry name" value="AAA"/>
    <property type="match status" value="1"/>
</dbReference>
<accession>A0A0C1V8C8</accession>
<organism evidence="5">
    <name type="scientific">Lyngbya confervoides BDU141951</name>
    <dbReference type="NCBI Taxonomy" id="1574623"/>
    <lineage>
        <taxon>Bacteria</taxon>
        <taxon>Bacillati</taxon>
        <taxon>Cyanobacteriota</taxon>
        <taxon>Cyanophyceae</taxon>
        <taxon>Oscillatoriophycideae</taxon>
        <taxon>Oscillatoriales</taxon>
        <taxon>Microcoleaceae</taxon>
        <taxon>Lyngbya</taxon>
    </lineage>
</organism>
<evidence type="ECO:0000313" key="5">
    <source>
        <dbReference type="EMBL" id="NEV68703.1"/>
    </source>
</evidence>
<keyword evidence="2" id="KW-0547">Nucleotide-binding</keyword>
<comment type="similarity">
    <text evidence="1">Belongs to the IS21/IS1162 putative ATP-binding protein family.</text>
</comment>
<dbReference type="GO" id="GO:0005524">
    <property type="term" value="F:ATP binding"/>
    <property type="evidence" value="ECO:0007669"/>
    <property type="project" value="UniProtKB-KW"/>
</dbReference>
<evidence type="ECO:0000256" key="3">
    <source>
        <dbReference type="ARBA" id="ARBA00022840"/>
    </source>
</evidence>
<proteinExistence type="inferred from homology"/>
<name>A0A0C1V8C8_9CYAN</name>
<reference evidence="5" key="2">
    <citation type="journal article" date="2015" name="Genome Announc.">
        <title>Draft Genome Sequence of Filamentous Marine Cyanobacterium Lyngbya confervoides Strain BDU141951.</title>
        <authorList>
            <person name="Chandrababunaidu M.M."/>
            <person name="Sen D."/>
            <person name="Tripathy S."/>
        </authorList>
    </citation>
    <scope>NUCLEOTIDE SEQUENCE</scope>
    <source>
        <strain evidence="5">BDU141951</strain>
    </source>
</reference>
<feature type="domain" description="AAA+ ATPase" evidence="4">
    <location>
        <begin position="96"/>
        <end position="228"/>
    </location>
</feature>
<reference evidence="5" key="3">
    <citation type="submission" date="2020-02" db="EMBL/GenBank/DDBJ databases">
        <authorList>
            <person name="Sarangi A.N."/>
            <person name="Ghosh S."/>
            <person name="Mukherjee M."/>
            <person name="Tripathy S."/>
        </authorList>
    </citation>
    <scope>NUCLEOTIDE SEQUENCE</scope>
    <source>
        <strain evidence="5">BDU141951</strain>
    </source>
</reference>
<dbReference type="CDD" id="cd00009">
    <property type="entry name" value="AAA"/>
    <property type="match status" value="1"/>
</dbReference>
<dbReference type="InterPro" id="IPR028350">
    <property type="entry name" value="DNAC/IstB-like"/>
</dbReference>